<name>A0A1I0JI79_9FIRM</name>
<proteinExistence type="predicted"/>
<evidence type="ECO:0000313" key="2">
    <source>
        <dbReference type="EMBL" id="SEU10030.1"/>
    </source>
</evidence>
<evidence type="ECO:0000313" key="3">
    <source>
        <dbReference type="Proteomes" id="UP000182121"/>
    </source>
</evidence>
<dbReference type="Proteomes" id="UP000182121">
    <property type="component" value="Unassembled WGS sequence"/>
</dbReference>
<protein>
    <submittedName>
        <fullName evidence="2">YodL-like</fullName>
    </submittedName>
</protein>
<dbReference type="InterPro" id="IPR025923">
    <property type="entry name" value="YodL-like_dom"/>
</dbReference>
<gene>
    <name evidence="2" type="ORF">SAMN05216521_105827</name>
</gene>
<accession>A0A1I0JI79</accession>
<dbReference type="Pfam" id="PF14191">
    <property type="entry name" value="YodL"/>
    <property type="match status" value="1"/>
</dbReference>
<organism evidence="2 3">
    <name type="scientific">Enterocloster clostridioformis</name>
    <dbReference type="NCBI Taxonomy" id="1531"/>
    <lineage>
        <taxon>Bacteria</taxon>
        <taxon>Bacillati</taxon>
        <taxon>Bacillota</taxon>
        <taxon>Clostridia</taxon>
        <taxon>Lachnospirales</taxon>
        <taxon>Lachnospiraceae</taxon>
        <taxon>Enterocloster</taxon>
    </lineage>
</organism>
<dbReference type="AlphaFoldDB" id="A0A1I0JI79"/>
<sequence length="186" mass="21900">MKPIQIQNGVIVYYGNRAGMVQDGQALVDPMFEREELKDFLNHQHDIREIKWQNGVFDRLVNHAEPSPDQPELKNVRVWQLKPDVDIRMKFISYEEMCRQFGSPSAEQYQLVYDGAVETNDLETLYTKFNTEWPEGYTGHSLSMSDVLELYDRESSSFHYVDRFGFQQVEFNSPEQAMRTSHTMQF</sequence>
<evidence type="ECO:0000259" key="1">
    <source>
        <dbReference type="Pfam" id="PF14191"/>
    </source>
</evidence>
<comment type="caution">
    <text evidence="2">The sequence shown here is derived from an EMBL/GenBank/DDBJ whole genome shotgun (WGS) entry which is preliminary data.</text>
</comment>
<dbReference type="EMBL" id="FOIO01000058">
    <property type="protein sequence ID" value="SEU10030.1"/>
    <property type="molecule type" value="Genomic_DNA"/>
</dbReference>
<dbReference type="RefSeq" id="WP_074664028.1">
    <property type="nucleotide sequence ID" value="NZ_FOIO01000058.1"/>
</dbReference>
<feature type="domain" description="YodL-like" evidence="1">
    <location>
        <begin position="75"/>
        <end position="171"/>
    </location>
</feature>
<reference evidence="2 3" key="1">
    <citation type="submission" date="2016-10" db="EMBL/GenBank/DDBJ databases">
        <authorList>
            <person name="Varghese N."/>
            <person name="Submissions S."/>
        </authorList>
    </citation>
    <scope>NUCLEOTIDE SEQUENCE [LARGE SCALE GENOMIC DNA]</scope>
    <source>
        <strain evidence="2 3">NLAE-zl-C196</strain>
    </source>
</reference>